<evidence type="ECO:0000256" key="2">
    <source>
        <dbReference type="ARBA" id="ARBA00012438"/>
    </source>
</evidence>
<dbReference type="PANTHER" id="PTHR24421:SF10">
    <property type="entry name" value="NITRATE_NITRITE SENSOR PROTEIN NARQ"/>
    <property type="match status" value="1"/>
</dbReference>
<dbReference type="GO" id="GO:0046983">
    <property type="term" value="F:protein dimerization activity"/>
    <property type="evidence" value="ECO:0007669"/>
    <property type="project" value="InterPro"/>
</dbReference>
<dbReference type="Gene3D" id="1.20.5.1930">
    <property type="match status" value="1"/>
</dbReference>
<dbReference type="InterPro" id="IPR005467">
    <property type="entry name" value="His_kinase_dom"/>
</dbReference>
<dbReference type="EMBL" id="BMJW01000001">
    <property type="protein sequence ID" value="GGG91251.1"/>
    <property type="molecule type" value="Genomic_DNA"/>
</dbReference>
<evidence type="ECO:0000313" key="11">
    <source>
        <dbReference type="EMBL" id="GGG91251.1"/>
    </source>
</evidence>
<gene>
    <name evidence="11" type="ORF">GCM10011416_04800</name>
</gene>
<dbReference type="GO" id="GO:0005524">
    <property type="term" value="F:ATP binding"/>
    <property type="evidence" value="ECO:0007669"/>
    <property type="project" value="UniProtKB-KW"/>
</dbReference>
<comment type="caution">
    <text evidence="11">The sequence shown here is derived from an EMBL/GenBank/DDBJ whole genome shotgun (WGS) entry which is preliminary data.</text>
</comment>
<accession>A0A917HVX7</accession>
<dbReference type="GO" id="GO:0000155">
    <property type="term" value="F:phosphorelay sensor kinase activity"/>
    <property type="evidence" value="ECO:0007669"/>
    <property type="project" value="InterPro"/>
</dbReference>
<dbReference type="PROSITE" id="PS50109">
    <property type="entry name" value="HIS_KIN"/>
    <property type="match status" value="1"/>
</dbReference>
<feature type="transmembrane region" description="Helical" evidence="9">
    <location>
        <begin position="6"/>
        <end position="30"/>
    </location>
</feature>
<organism evidence="11 12">
    <name type="scientific">Polaribacter pacificus</name>
    <dbReference type="NCBI Taxonomy" id="1775173"/>
    <lineage>
        <taxon>Bacteria</taxon>
        <taxon>Pseudomonadati</taxon>
        <taxon>Bacteroidota</taxon>
        <taxon>Flavobacteriia</taxon>
        <taxon>Flavobacteriales</taxon>
        <taxon>Flavobacteriaceae</taxon>
    </lineage>
</organism>
<dbReference type="InterPro" id="IPR003594">
    <property type="entry name" value="HATPase_dom"/>
</dbReference>
<keyword evidence="3" id="KW-0597">Phosphoprotein</keyword>
<evidence type="ECO:0000313" key="12">
    <source>
        <dbReference type="Proteomes" id="UP000633278"/>
    </source>
</evidence>
<dbReference type="PANTHER" id="PTHR24421">
    <property type="entry name" value="NITRATE/NITRITE SENSOR PROTEIN NARX-RELATED"/>
    <property type="match status" value="1"/>
</dbReference>
<proteinExistence type="predicted"/>
<keyword evidence="9" id="KW-0812">Transmembrane</keyword>
<dbReference type="EC" id="2.7.13.3" evidence="2"/>
<evidence type="ECO:0000256" key="9">
    <source>
        <dbReference type="SAM" id="Phobius"/>
    </source>
</evidence>
<keyword evidence="9" id="KW-1133">Transmembrane helix</keyword>
<evidence type="ECO:0000259" key="10">
    <source>
        <dbReference type="PROSITE" id="PS50109"/>
    </source>
</evidence>
<dbReference type="InterPro" id="IPR050482">
    <property type="entry name" value="Sensor_HK_TwoCompSys"/>
</dbReference>
<name>A0A917HVX7_9FLAO</name>
<reference evidence="11" key="2">
    <citation type="submission" date="2020-09" db="EMBL/GenBank/DDBJ databases">
        <authorList>
            <person name="Sun Q."/>
            <person name="Zhou Y."/>
        </authorList>
    </citation>
    <scope>NUCLEOTIDE SEQUENCE</scope>
    <source>
        <strain evidence="11">CGMCC 1.15763</strain>
    </source>
</reference>
<keyword evidence="4" id="KW-0808">Transferase</keyword>
<evidence type="ECO:0000256" key="6">
    <source>
        <dbReference type="ARBA" id="ARBA00022777"/>
    </source>
</evidence>
<protein>
    <recommendedName>
        <fullName evidence="2">histidine kinase</fullName>
        <ecNumber evidence="2">2.7.13.3</ecNumber>
    </recommendedName>
</protein>
<keyword evidence="5" id="KW-0547">Nucleotide-binding</keyword>
<dbReference type="InterPro" id="IPR036890">
    <property type="entry name" value="HATPase_C_sf"/>
</dbReference>
<keyword evidence="9" id="KW-0472">Membrane</keyword>
<sequence length="258" mass="29557">MFKNDQLLLLISYGIIFFAIVTIAIIIFVWKSRKKILQKEVEKKELEIQFQKKILQASIIAQEKERSRIAQELHDDISAKLNVVSLQAYALISEKLTIEETKEMVDTLLVTIKKTAESSRNLAHNLLPPILSEFGLHEAIKELVLDVNNTKAVAIHYTNSLDFTSLNDNSQLHVFRILQELINNSIKHGKSTKIQIDFKTLTGKRTCYYSDNGVGFNVEKIQYKGLGMISLENRILFLNGSYYFSSQVGKGFQYTFNF</sequence>
<dbReference type="SUPFAM" id="SSF55874">
    <property type="entry name" value="ATPase domain of HSP90 chaperone/DNA topoisomerase II/histidine kinase"/>
    <property type="match status" value="1"/>
</dbReference>
<dbReference type="Pfam" id="PF07730">
    <property type="entry name" value="HisKA_3"/>
    <property type="match status" value="1"/>
</dbReference>
<dbReference type="Proteomes" id="UP000633278">
    <property type="component" value="Unassembled WGS sequence"/>
</dbReference>
<feature type="domain" description="Histidine kinase" evidence="10">
    <location>
        <begin position="68"/>
        <end position="258"/>
    </location>
</feature>
<dbReference type="Gene3D" id="3.30.565.10">
    <property type="entry name" value="Histidine kinase-like ATPase, C-terminal domain"/>
    <property type="match status" value="1"/>
</dbReference>
<comment type="catalytic activity">
    <reaction evidence="1">
        <text>ATP + protein L-histidine = ADP + protein N-phospho-L-histidine.</text>
        <dbReference type="EC" id="2.7.13.3"/>
    </reaction>
</comment>
<keyword evidence="6" id="KW-0418">Kinase</keyword>
<dbReference type="AlphaFoldDB" id="A0A917HVX7"/>
<evidence type="ECO:0000256" key="5">
    <source>
        <dbReference type="ARBA" id="ARBA00022741"/>
    </source>
</evidence>
<keyword evidence="7" id="KW-0067">ATP-binding</keyword>
<dbReference type="Pfam" id="PF02518">
    <property type="entry name" value="HATPase_c"/>
    <property type="match status" value="1"/>
</dbReference>
<evidence type="ECO:0000256" key="3">
    <source>
        <dbReference type="ARBA" id="ARBA00022553"/>
    </source>
</evidence>
<evidence type="ECO:0000256" key="8">
    <source>
        <dbReference type="ARBA" id="ARBA00023012"/>
    </source>
</evidence>
<keyword evidence="12" id="KW-1185">Reference proteome</keyword>
<dbReference type="InterPro" id="IPR011712">
    <property type="entry name" value="Sig_transdc_His_kin_sub3_dim/P"/>
</dbReference>
<evidence type="ECO:0000256" key="1">
    <source>
        <dbReference type="ARBA" id="ARBA00000085"/>
    </source>
</evidence>
<evidence type="ECO:0000256" key="7">
    <source>
        <dbReference type="ARBA" id="ARBA00022840"/>
    </source>
</evidence>
<dbReference type="GO" id="GO:0016020">
    <property type="term" value="C:membrane"/>
    <property type="evidence" value="ECO:0007669"/>
    <property type="project" value="InterPro"/>
</dbReference>
<dbReference type="RefSeq" id="WP_188597671.1">
    <property type="nucleotide sequence ID" value="NZ_BMJW01000001.1"/>
</dbReference>
<keyword evidence="8" id="KW-0902">Two-component regulatory system</keyword>
<reference evidence="11" key="1">
    <citation type="journal article" date="2014" name="Int. J. Syst. Evol. Microbiol.">
        <title>Complete genome sequence of Corynebacterium casei LMG S-19264T (=DSM 44701T), isolated from a smear-ripened cheese.</title>
        <authorList>
            <consortium name="US DOE Joint Genome Institute (JGI-PGF)"/>
            <person name="Walter F."/>
            <person name="Albersmeier A."/>
            <person name="Kalinowski J."/>
            <person name="Ruckert C."/>
        </authorList>
    </citation>
    <scope>NUCLEOTIDE SEQUENCE</scope>
    <source>
        <strain evidence="11">CGMCC 1.15763</strain>
    </source>
</reference>
<evidence type="ECO:0000256" key="4">
    <source>
        <dbReference type="ARBA" id="ARBA00022679"/>
    </source>
</evidence>